<dbReference type="OrthoDB" id="9797363at2"/>
<dbReference type="InterPro" id="IPR013426">
    <property type="entry name" value="EpsH-like"/>
</dbReference>
<sequence>MTPAVQLKPQHHWPRASLLFGLLAVILVALYFDTASAMVDIWWRSETFTHGFLVLPLVLWMVWRRHTHLSHLQPQPSAWGLIALVLVGFGWLLGDLVAVNALTQLAFVAMLALLVPTLLGLTVARSLLFPLLFLFFAVPFGEFAMPQLMEWTADFTVMALRLSGIPVYREGLQFVIPSGNWSVVEACSGVRYLIASLTVGTLFAYLNYQSTKRRVLFIIVSILVPVLANWLRAYMIVMLGHLSGNKLAAGVDHIIYGWVFFGFVILLMFWIGARWSEPEPSVSAADIDSVTLNKPLPGDNAGTRPRFELFALLAALILAWPLAARWALDHNNVNTPVQLSAPNQLAPDWLADTQTPAIFEPAFQNPSASLNTSFVQGDQRVGLYLAYYRQQNYQRKLVSSENVLVTSKDTQWAQVSRSSRYINFDSKQISVCEGELRKLSASASPADERLVVWQVYWVNGQLTASQAQAKLYGALQRLLGRGDDSAVLILYTDKGQSVEGAQRLQAFVQANGPSIIKLLDIAQHNPSTP</sequence>
<gene>
    <name evidence="10" type="ORF">RF819_11660</name>
</gene>
<dbReference type="STRING" id="28066.RF819_11660"/>
<dbReference type="Proteomes" id="UP000190750">
    <property type="component" value="Unassembled WGS sequence"/>
</dbReference>
<feature type="transmembrane region" description="Helical" evidence="8">
    <location>
        <begin position="309"/>
        <end position="328"/>
    </location>
</feature>
<feature type="transmembrane region" description="Helical" evidence="8">
    <location>
        <begin position="76"/>
        <end position="93"/>
    </location>
</feature>
<dbReference type="GO" id="GO:0005886">
    <property type="term" value="C:plasma membrane"/>
    <property type="evidence" value="ECO:0007669"/>
    <property type="project" value="UniProtKB-SubCell"/>
</dbReference>
<feature type="transmembrane region" description="Helical" evidence="8">
    <location>
        <begin position="105"/>
        <end position="124"/>
    </location>
</feature>
<feature type="transmembrane region" description="Helical" evidence="8">
    <location>
        <begin position="131"/>
        <end position="149"/>
    </location>
</feature>
<dbReference type="NCBIfam" id="TIGR02602">
    <property type="entry name" value="8TM_EpsH"/>
    <property type="match status" value="1"/>
</dbReference>
<comment type="caution">
    <text evidence="10">The sequence shown here is derived from an EMBL/GenBank/DDBJ whole genome shotgun (WGS) entry which is preliminary data.</text>
</comment>
<evidence type="ECO:0000259" key="9">
    <source>
        <dbReference type="Pfam" id="PF11984"/>
    </source>
</evidence>
<evidence type="ECO:0000256" key="3">
    <source>
        <dbReference type="ARBA" id="ARBA00022670"/>
    </source>
</evidence>
<dbReference type="NCBIfam" id="TIGR02914">
    <property type="entry name" value="EpsI_fam"/>
    <property type="match status" value="1"/>
</dbReference>
<dbReference type="Pfam" id="PF11984">
    <property type="entry name" value="DUF3485"/>
    <property type="match status" value="1"/>
</dbReference>
<keyword evidence="2" id="KW-1003">Cell membrane</keyword>
<keyword evidence="6 8" id="KW-1133">Transmembrane helix</keyword>
<dbReference type="NCBIfam" id="TIGR03109">
    <property type="entry name" value="exosort_XrtA"/>
    <property type="match status" value="1"/>
</dbReference>
<dbReference type="GO" id="GO:0006508">
    <property type="term" value="P:proteolysis"/>
    <property type="evidence" value="ECO:0007669"/>
    <property type="project" value="UniProtKB-KW"/>
</dbReference>
<comment type="subcellular location">
    <subcellularLocation>
        <location evidence="1">Cell membrane</location>
        <topology evidence="1">Multi-pass membrane protein</topology>
    </subcellularLocation>
</comment>
<dbReference type="Pfam" id="PF09721">
    <property type="entry name" value="Exosortase_EpsH"/>
    <property type="match status" value="1"/>
</dbReference>
<feature type="domain" description="Methanolan biosynthesis EpsI" evidence="9">
    <location>
        <begin position="312"/>
        <end position="515"/>
    </location>
</feature>
<reference evidence="10 11" key="1">
    <citation type="submission" date="2017-01" db="EMBL/GenBank/DDBJ databases">
        <title>Genome sequencing of Rhodoferax fermentans JCM 7819.</title>
        <authorList>
            <person name="Kim Y.J."/>
            <person name="Farh M.E.-A."/>
            <person name="Yang D.-C."/>
        </authorList>
    </citation>
    <scope>NUCLEOTIDE SEQUENCE [LARGE SCALE GENOMIC DNA]</scope>
    <source>
        <strain evidence="10 11">JCM 7819</strain>
    </source>
</reference>
<accession>A0A1T1ATK3</accession>
<feature type="transmembrane region" description="Helical" evidence="8">
    <location>
        <begin position="215"/>
        <end position="235"/>
    </location>
</feature>
<evidence type="ECO:0000256" key="1">
    <source>
        <dbReference type="ARBA" id="ARBA00004651"/>
    </source>
</evidence>
<organism evidence="10 11">
    <name type="scientific">Rhodoferax fermentans</name>
    <dbReference type="NCBI Taxonomy" id="28066"/>
    <lineage>
        <taxon>Bacteria</taxon>
        <taxon>Pseudomonadati</taxon>
        <taxon>Pseudomonadota</taxon>
        <taxon>Betaproteobacteria</taxon>
        <taxon>Burkholderiales</taxon>
        <taxon>Comamonadaceae</taxon>
        <taxon>Rhodoferax</taxon>
    </lineage>
</organism>
<keyword evidence="11" id="KW-1185">Reference proteome</keyword>
<dbReference type="InterPro" id="IPR026392">
    <property type="entry name" value="Exo/Archaeosortase_dom"/>
</dbReference>
<keyword evidence="3" id="KW-0645">Protease</keyword>
<dbReference type="InterPro" id="IPR014263">
    <property type="entry name" value="Methanolan_biosynth_EpsI"/>
</dbReference>
<evidence type="ECO:0000256" key="6">
    <source>
        <dbReference type="ARBA" id="ARBA00022989"/>
    </source>
</evidence>
<feature type="transmembrane region" description="Helical" evidence="8">
    <location>
        <begin position="12"/>
        <end position="32"/>
    </location>
</feature>
<evidence type="ECO:0000256" key="8">
    <source>
        <dbReference type="SAM" id="Phobius"/>
    </source>
</evidence>
<dbReference type="GO" id="GO:0008233">
    <property type="term" value="F:peptidase activity"/>
    <property type="evidence" value="ECO:0007669"/>
    <property type="project" value="UniProtKB-KW"/>
</dbReference>
<feature type="transmembrane region" description="Helical" evidence="8">
    <location>
        <begin position="255"/>
        <end position="273"/>
    </location>
</feature>
<feature type="transmembrane region" description="Helical" evidence="8">
    <location>
        <begin position="47"/>
        <end position="64"/>
    </location>
</feature>
<keyword evidence="4 8" id="KW-0812">Transmembrane</keyword>
<dbReference type="InterPro" id="IPR017540">
    <property type="entry name" value="Exosortase-1"/>
</dbReference>
<name>A0A1T1ATK3_RHOFE</name>
<evidence type="ECO:0000313" key="11">
    <source>
        <dbReference type="Proteomes" id="UP000190750"/>
    </source>
</evidence>
<evidence type="ECO:0000256" key="7">
    <source>
        <dbReference type="ARBA" id="ARBA00023136"/>
    </source>
</evidence>
<dbReference type="RefSeq" id="WP_078365136.1">
    <property type="nucleotide sequence ID" value="NZ_MTJN01000002.1"/>
</dbReference>
<proteinExistence type="predicted"/>
<keyword evidence="5" id="KW-0378">Hydrolase</keyword>
<dbReference type="NCBIfam" id="TIGR04178">
    <property type="entry name" value="exo_archaeo"/>
    <property type="match status" value="1"/>
</dbReference>
<evidence type="ECO:0000313" key="10">
    <source>
        <dbReference type="EMBL" id="OOV07298.1"/>
    </source>
</evidence>
<dbReference type="EMBL" id="MTJN01000002">
    <property type="protein sequence ID" value="OOV07298.1"/>
    <property type="molecule type" value="Genomic_DNA"/>
</dbReference>
<keyword evidence="7 8" id="KW-0472">Membrane</keyword>
<evidence type="ECO:0000256" key="5">
    <source>
        <dbReference type="ARBA" id="ARBA00022801"/>
    </source>
</evidence>
<protein>
    <submittedName>
        <fullName evidence="10">Exosortase A</fullName>
    </submittedName>
</protein>
<dbReference type="InterPro" id="IPR019127">
    <property type="entry name" value="Exosortase"/>
</dbReference>
<evidence type="ECO:0000256" key="2">
    <source>
        <dbReference type="ARBA" id="ARBA00022475"/>
    </source>
</evidence>
<evidence type="ECO:0000256" key="4">
    <source>
        <dbReference type="ARBA" id="ARBA00022692"/>
    </source>
</evidence>
<dbReference type="AlphaFoldDB" id="A0A1T1ATK3"/>
<feature type="transmembrane region" description="Helical" evidence="8">
    <location>
        <begin position="190"/>
        <end position="208"/>
    </location>
</feature>